<reference evidence="2" key="1">
    <citation type="submission" date="2018-03" db="EMBL/GenBank/DDBJ databases">
        <authorList>
            <person name="Guldener U."/>
        </authorList>
    </citation>
    <scope>NUCLEOTIDE SEQUENCE</scope>
</reference>
<evidence type="ECO:0000256" key="1">
    <source>
        <dbReference type="SAM" id="SignalP"/>
    </source>
</evidence>
<feature type="chain" id="PRO_5041948062" description="Cyclin-dependent protein kinase regulator pho80" evidence="1">
    <location>
        <begin position="19"/>
        <end position="189"/>
    </location>
</feature>
<dbReference type="Proteomes" id="UP001187682">
    <property type="component" value="Unassembled WGS sequence"/>
</dbReference>
<dbReference type="EMBL" id="ONZQ02000008">
    <property type="protein sequence ID" value="SPO03391.1"/>
    <property type="molecule type" value="Genomic_DNA"/>
</dbReference>
<organism evidence="2 3">
    <name type="scientific">Cephalotrichum gorgonifer</name>
    <dbReference type="NCBI Taxonomy" id="2041049"/>
    <lineage>
        <taxon>Eukaryota</taxon>
        <taxon>Fungi</taxon>
        <taxon>Dikarya</taxon>
        <taxon>Ascomycota</taxon>
        <taxon>Pezizomycotina</taxon>
        <taxon>Sordariomycetes</taxon>
        <taxon>Hypocreomycetidae</taxon>
        <taxon>Microascales</taxon>
        <taxon>Microascaceae</taxon>
        <taxon>Cephalotrichum</taxon>
    </lineage>
</organism>
<dbReference type="PANTHER" id="PTHR39219">
    <property type="entry name" value="ER MEMBRANE PROTEIN COMPLEX SUBUNIT 10"/>
    <property type="match status" value="1"/>
</dbReference>
<evidence type="ECO:0000313" key="3">
    <source>
        <dbReference type="Proteomes" id="UP001187682"/>
    </source>
</evidence>
<dbReference type="PANTHER" id="PTHR39219:SF1">
    <property type="entry name" value="ER MEMBRANE PROTEIN COMPLEX SUBUNIT 10"/>
    <property type="match status" value="1"/>
</dbReference>
<evidence type="ECO:0008006" key="4">
    <source>
        <dbReference type="Google" id="ProtNLM"/>
    </source>
</evidence>
<keyword evidence="3" id="KW-1185">Reference proteome</keyword>
<protein>
    <recommendedName>
        <fullName evidence="4">Cyclin-dependent protein kinase regulator pho80</fullName>
    </recommendedName>
</protein>
<evidence type="ECO:0000313" key="2">
    <source>
        <dbReference type="EMBL" id="SPO03391.1"/>
    </source>
</evidence>
<gene>
    <name evidence="2" type="ORF">DNG_06074</name>
</gene>
<accession>A0AAE8SW36</accession>
<comment type="caution">
    <text evidence="2">The sequence shown here is derived from an EMBL/GenBank/DDBJ whole genome shotgun (WGS) entry which is preliminary data.</text>
</comment>
<keyword evidence="1" id="KW-0732">Signal</keyword>
<sequence length="189" mass="19932">MRVTAIFAALLPAALVAADLAQVYIQPITPADSPSIPSLLAEVRYNPLDASNSDLISYEPPELPSDAQLVRVGLYDASVSTWSSSSVASVENFSRGYAPTILLTVDHKGRAVSASVKGVVIDAGQTRDFGPSVVVSVSGKGPQPELNKPVVLSPEGKKVEAEEEKTLLQKYWWVALALVILMASGGGDK</sequence>
<name>A0AAE8SW36_9PEZI</name>
<feature type="signal peptide" evidence="1">
    <location>
        <begin position="1"/>
        <end position="18"/>
    </location>
</feature>
<dbReference type="AlphaFoldDB" id="A0AAE8SW36"/>
<proteinExistence type="predicted"/>